<evidence type="ECO:0000256" key="1">
    <source>
        <dbReference type="SAM" id="MobiDB-lite"/>
    </source>
</evidence>
<protein>
    <submittedName>
        <fullName evidence="2">Uncharacterized protein</fullName>
    </submittedName>
</protein>
<proteinExistence type="predicted"/>
<dbReference type="EMBL" id="OBEL01000003">
    <property type="protein sequence ID" value="SNZ19798.1"/>
    <property type="molecule type" value="Genomic_DNA"/>
</dbReference>
<reference evidence="2 3" key="1">
    <citation type="submission" date="2017-09" db="EMBL/GenBank/DDBJ databases">
        <authorList>
            <person name="Ehlers B."/>
            <person name="Leendertz F.H."/>
        </authorList>
    </citation>
    <scope>NUCLEOTIDE SEQUENCE [LARGE SCALE GENOMIC DNA]</scope>
    <source>
        <strain evidence="2 3">DSM 18289</strain>
    </source>
</reference>
<dbReference type="Proteomes" id="UP000219439">
    <property type="component" value="Unassembled WGS sequence"/>
</dbReference>
<evidence type="ECO:0000313" key="3">
    <source>
        <dbReference type="Proteomes" id="UP000219439"/>
    </source>
</evidence>
<organism evidence="2 3">
    <name type="scientific">Cohaesibacter gelatinilyticus</name>
    <dbReference type="NCBI Taxonomy" id="372072"/>
    <lineage>
        <taxon>Bacteria</taxon>
        <taxon>Pseudomonadati</taxon>
        <taxon>Pseudomonadota</taxon>
        <taxon>Alphaproteobacteria</taxon>
        <taxon>Hyphomicrobiales</taxon>
        <taxon>Cohaesibacteraceae</taxon>
    </lineage>
</organism>
<feature type="compositionally biased region" description="Polar residues" evidence="1">
    <location>
        <begin position="186"/>
        <end position="195"/>
    </location>
</feature>
<feature type="region of interest" description="Disordered" evidence="1">
    <location>
        <begin position="183"/>
        <end position="208"/>
    </location>
</feature>
<name>A0A285PED5_9HYPH</name>
<dbReference type="AlphaFoldDB" id="A0A285PED5"/>
<keyword evidence="3" id="KW-1185">Reference proteome</keyword>
<evidence type="ECO:0000313" key="2">
    <source>
        <dbReference type="EMBL" id="SNZ19798.1"/>
    </source>
</evidence>
<accession>A0A285PED5</accession>
<sequence length="208" mass="23426">MVLSCGKATGLVRWSVSSWSCHQSLPDGPCLHGCQIGLDLCLVRSHAKTYGCHDISALINIMSRSQRVLRFRKVDRDAPKSSPEPSPLPLPNHPIWYPRGRFGRGRGLDILPIARSRKVADFSDMNSLLKVSVRVLKSGTKIYTDRIWLFLSSAKSRRRCNRSDDQHQQRNCAKNVKWRGEGSGLSHCTNGGTDTENQDWDGQRQNQN</sequence>
<gene>
    <name evidence="2" type="ORF">SAMN06265368_2890</name>
</gene>